<evidence type="ECO:0000256" key="2">
    <source>
        <dbReference type="ARBA" id="ARBA00022801"/>
    </source>
</evidence>
<dbReference type="PANTHER" id="PTHR43046">
    <property type="entry name" value="GDP-MANNOSE MANNOSYL HYDROLASE"/>
    <property type="match status" value="1"/>
</dbReference>
<feature type="domain" description="Nudix hydrolase" evidence="3">
    <location>
        <begin position="3"/>
        <end position="131"/>
    </location>
</feature>
<sequence>MEQKTLFTSALVVVKNNRLLLAFSKNKNAWYLPGGKVDEGETAIQSLVREISEELNIHLIPEQLEFYCHITAPAFGEANNLVMEQDCFFYPLETDAIKPGNEIGEVHFFDFETYRLEREQVPGVLQLFNRLFKDGIINKK</sequence>
<dbReference type="Pfam" id="PF00293">
    <property type="entry name" value="NUDIX"/>
    <property type="match status" value="1"/>
</dbReference>
<keyword evidence="2" id="KW-0378">Hydrolase</keyword>
<comment type="caution">
    <text evidence="4">The sequence shown here is derived from an EMBL/GenBank/DDBJ whole genome shotgun (WGS) entry which is preliminary data.</text>
</comment>
<dbReference type="InterPro" id="IPR000086">
    <property type="entry name" value="NUDIX_hydrolase_dom"/>
</dbReference>
<proteinExistence type="predicted"/>
<dbReference type="EMBL" id="JAQGEF010000003">
    <property type="protein sequence ID" value="MDA3613838.1"/>
    <property type="molecule type" value="Genomic_DNA"/>
</dbReference>
<evidence type="ECO:0000259" key="3">
    <source>
        <dbReference type="PROSITE" id="PS51462"/>
    </source>
</evidence>
<organism evidence="4 5">
    <name type="scientific">Polluticaenibacter yanchengensis</name>
    <dbReference type="NCBI Taxonomy" id="3014562"/>
    <lineage>
        <taxon>Bacteria</taxon>
        <taxon>Pseudomonadati</taxon>
        <taxon>Bacteroidota</taxon>
        <taxon>Chitinophagia</taxon>
        <taxon>Chitinophagales</taxon>
        <taxon>Chitinophagaceae</taxon>
        <taxon>Polluticaenibacter</taxon>
    </lineage>
</organism>
<dbReference type="PROSITE" id="PS51462">
    <property type="entry name" value="NUDIX"/>
    <property type="match status" value="1"/>
</dbReference>
<dbReference type="CDD" id="cd04690">
    <property type="entry name" value="NUDIX_Hydrolase"/>
    <property type="match status" value="1"/>
</dbReference>
<evidence type="ECO:0000256" key="1">
    <source>
        <dbReference type="ARBA" id="ARBA00001946"/>
    </source>
</evidence>
<dbReference type="InterPro" id="IPR015797">
    <property type="entry name" value="NUDIX_hydrolase-like_dom_sf"/>
</dbReference>
<gene>
    <name evidence="4" type="ORF">O3P16_03385</name>
</gene>
<dbReference type="RefSeq" id="WP_407030168.1">
    <property type="nucleotide sequence ID" value="NZ_JAQGEF010000003.1"/>
</dbReference>
<dbReference type="SUPFAM" id="SSF55811">
    <property type="entry name" value="Nudix"/>
    <property type="match status" value="1"/>
</dbReference>
<dbReference type="Proteomes" id="UP001210231">
    <property type="component" value="Unassembled WGS sequence"/>
</dbReference>
<reference evidence="4 5" key="1">
    <citation type="submission" date="2022-12" db="EMBL/GenBank/DDBJ databases">
        <title>Chitinophagaceae gen. sp. nov., a new member of the family Chitinophagaceae, isolated from soil in a chemical factory.</title>
        <authorList>
            <person name="Ke Z."/>
        </authorList>
    </citation>
    <scope>NUCLEOTIDE SEQUENCE [LARGE SCALE GENOMIC DNA]</scope>
    <source>
        <strain evidence="4 5">LY-5</strain>
    </source>
</reference>
<dbReference type="Gene3D" id="3.90.79.10">
    <property type="entry name" value="Nucleoside Triphosphate Pyrophosphohydrolase"/>
    <property type="match status" value="1"/>
</dbReference>
<dbReference type="InterPro" id="IPR020476">
    <property type="entry name" value="Nudix_hydrolase"/>
</dbReference>
<evidence type="ECO:0000313" key="4">
    <source>
        <dbReference type="EMBL" id="MDA3613838.1"/>
    </source>
</evidence>
<comment type="cofactor">
    <cofactor evidence="1">
        <name>Mg(2+)</name>
        <dbReference type="ChEBI" id="CHEBI:18420"/>
    </cofactor>
</comment>
<protein>
    <submittedName>
        <fullName evidence="4">NUDIX domain-containing protein</fullName>
    </submittedName>
</protein>
<dbReference type="PANTHER" id="PTHR43046:SF14">
    <property type="entry name" value="MUTT_NUDIX FAMILY PROTEIN"/>
    <property type="match status" value="1"/>
</dbReference>
<dbReference type="PRINTS" id="PR00502">
    <property type="entry name" value="NUDIXFAMILY"/>
</dbReference>
<name>A0ABT4UGD1_9BACT</name>
<evidence type="ECO:0000313" key="5">
    <source>
        <dbReference type="Proteomes" id="UP001210231"/>
    </source>
</evidence>
<keyword evidence="5" id="KW-1185">Reference proteome</keyword>
<accession>A0ABT4UGD1</accession>